<feature type="region of interest" description="Disordered" evidence="1">
    <location>
        <begin position="465"/>
        <end position="499"/>
    </location>
</feature>
<dbReference type="Proteomes" id="UP000027195">
    <property type="component" value="Unassembled WGS sequence"/>
</dbReference>
<feature type="region of interest" description="Disordered" evidence="1">
    <location>
        <begin position="44"/>
        <end position="321"/>
    </location>
</feature>
<feature type="region of interest" description="Disordered" evidence="1">
    <location>
        <begin position="668"/>
        <end position="734"/>
    </location>
</feature>
<keyword evidence="2" id="KW-1133">Transmembrane helix</keyword>
<feature type="region of interest" description="Disordered" evidence="1">
    <location>
        <begin position="925"/>
        <end position="976"/>
    </location>
</feature>
<reference evidence="4" key="1">
    <citation type="journal article" date="2014" name="Proc. Natl. Acad. Sci. U.S.A.">
        <title>Extensive sampling of basidiomycete genomes demonstrates inadequacy of the white-rot/brown-rot paradigm for wood decay fungi.</title>
        <authorList>
            <person name="Riley R."/>
            <person name="Salamov A.A."/>
            <person name="Brown D.W."/>
            <person name="Nagy L.G."/>
            <person name="Floudas D."/>
            <person name="Held B.W."/>
            <person name="Levasseur A."/>
            <person name="Lombard V."/>
            <person name="Morin E."/>
            <person name="Otillar R."/>
            <person name="Lindquist E.A."/>
            <person name="Sun H."/>
            <person name="LaButti K.M."/>
            <person name="Schmutz J."/>
            <person name="Jabbour D."/>
            <person name="Luo H."/>
            <person name="Baker S.E."/>
            <person name="Pisabarro A.G."/>
            <person name="Walton J.D."/>
            <person name="Blanchette R.A."/>
            <person name="Henrissat B."/>
            <person name="Martin F."/>
            <person name="Cullen D."/>
            <person name="Hibbett D.S."/>
            <person name="Grigoriev I.V."/>
        </authorList>
    </citation>
    <scope>NUCLEOTIDE SEQUENCE [LARGE SCALE GENOMIC DNA]</scope>
    <source>
        <strain evidence="4">FD-172 SS1</strain>
    </source>
</reference>
<dbReference type="STRING" id="930990.A0A067LTB1"/>
<dbReference type="EMBL" id="KL198143">
    <property type="protein sequence ID" value="KDQ06299.1"/>
    <property type="molecule type" value="Genomic_DNA"/>
</dbReference>
<feature type="compositionally biased region" description="Acidic residues" evidence="1">
    <location>
        <begin position="284"/>
        <end position="318"/>
    </location>
</feature>
<feature type="compositionally biased region" description="Basic and acidic residues" evidence="1">
    <location>
        <begin position="227"/>
        <end position="242"/>
    </location>
</feature>
<proteinExistence type="predicted"/>
<evidence type="ECO:0000313" key="3">
    <source>
        <dbReference type="EMBL" id="KDQ06299.1"/>
    </source>
</evidence>
<evidence type="ECO:0000256" key="2">
    <source>
        <dbReference type="SAM" id="Phobius"/>
    </source>
</evidence>
<dbReference type="AlphaFoldDB" id="A0A067LTB1"/>
<sequence length="997" mass="104679">MPKTQTRPKQAAHLPPPHSYTLSPLDANDDDDDICPVCESECTCAGSAPSAPAPVPPSVANPFKIRLTLTAQPGAPPDPPPKKRGRPSKSNVHARESAAASVRAKHASKSTLPLPRKPSLPTAKKNRHPPLKKIPERPTPRPRKQPVAPLIYVPSSDENDEDDAGNSTDLSTPGRFPTFVSASVLDSSSSDDSDQDSSSDTSSDSSSLSSLDSDSIADEEEQLIVAEAERDRDRARVKRELLEGTPDGGQGNGHGRRNWDEMNWGRRARRKASSVADSDASLDISDDDSDDEDSQSTDDDADAEDDEAEDEADADADAEGVSRGAEFVMAWSSSEEDYDAEFFFANLSDSSFAFSSDDEGGTHHAHRVRTPHSAATKSNSSVGLKDEDASSDLDELSLTEAAHAGLLPRRRSGRRARGSARLPLVITEDWDGELVFTTGLKDGEGVLDRDFEAAVIRTEEDAIIALGGGDTSNQSDTTDSENGGDDDEDDEDEEDEEMDFYCESDGDTTAEEYILNAPPRSPVGTNAPFVFRFPAPRQQSVDPRSTVSSPGVSPHSSFYHPAGAGVILGGGDATSTVDGSSPRPADILAGAGRSLEFLFGAAPPSPITEEASEVGGESVGTSVQFCAPPMGCFIPEEPRSAGKVVKTFVVDGSPGVIIPSPYAHLKRKWDGPKRRGVSSDASPHDVKRFRRSSLSRLSYVHSRRQSGASISDSSPDDPAPTPAAPLPPAPPVELHDVLDPAVLDEHHGEEHEEEEDEDGDDSVFGSSRRHVQSWNRWDRVPMGMFRRSRTATARIGDDGRPGVGPTGAGVGVGVGAVGGVGPGVGVGGQNHGSTQTTRVSDGFSYGGTPSSAGLPLRSPFSPAHAQPLGSMVWDSDAVGGGIGIGGGAGMGVGGAWAGRKRRGRSRKRKRVDISPVIFPVAESTVGPSAGSGAGAGQVHKGRVGRIPDENAGGGAGEGMLTPKAKRFNSTGSLSSPFVLDRKSVGVSGVVPPLSLAQ</sequence>
<evidence type="ECO:0000313" key="4">
    <source>
        <dbReference type="Proteomes" id="UP000027195"/>
    </source>
</evidence>
<gene>
    <name evidence="3" type="ORF">BOTBODRAFT_181723</name>
</gene>
<feature type="region of interest" description="Disordered" evidence="1">
    <location>
        <begin position="354"/>
        <end position="393"/>
    </location>
</feature>
<dbReference type="InParanoid" id="A0A067LTB1"/>
<dbReference type="HOGENOM" id="CLU_009140_0_0_1"/>
<keyword evidence="4" id="KW-1185">Reference proteome</keyword>
<protein>
    <submittedName>
        <fullName evidence="3">Uncharacterized protein</fullName>
    </submittedName>
</protein>
<feature type="region of interest" description="Disordered" evidence="1">
    <location>
        <begin position="535"/>
        <end position="554"/>
    </location>
</feature>
<feature type="compositionally biased region" description="Acidic residues" evidence="1">
    <location>
        <begin position="751"/>
        <end position="761"/>
    </location>
</feature>
<feature type="compositionally biased region" description="Low complexity" evidence="1">
    <location>
        <begin position="694"/>
        <end position="713"/>
    </location>
</feature>
<organism evidence="3 4">
    <name type="scientific">Botryobasidium botryosum (strain FD-172 SS1)</name>
    <dbReference type="NCBI Taxonomy" id="930990"/>
    <lineage>
        <taxon>Eukaryota</taxon>
        <taxon>Fungi</taxon>
        <taxon>Dikarya</taxon>
        <taxon>Basidiomycota</taxon>
        <taxon>Agaricomycotina</taxon>
        <taxon>Agaricomycetes</taxon>
        <taxon>Cantharellales</taxon>
        <taxon>Botryobasidiaceae</taxon>
        <taxon>Botryobasidium</taxon>
    </lineage>
</organism>
<feature type="compositionally biased region" description="Acidic residues" evidence="1">
    <location>
        <begin position="478"/>
        <end position="499"/>
    </location>
</feature>
<feature type="compositionally biased region" description="Low complexity" evidence="1">
    <location>
        <begin position="273"/>
        <end position="283"/>
    </location>
</feature>
<feature type="compositionally biased region" description="Polar residues" evidence="1">
    <location>
        <begin position="373"/>
        <end position="382"/>
    </location>
</feature>
<feature type="region of interest" description="Disordered" evidence="1">
    <location>
        <begin position="1"/>
        <end position="32"/>
    </location>
</feature>
<evidence type="ECO:0000256" key="1">
    <source>
        <dbReference type="SAM" id="MobiDB-lite"/>
    </source>
</evidence>
<keyword evidence="2" id="KW-0812">Transmembrane</keyword>
<feature type="compositionally biased region" description="Low complexity" evidence="1">
    <location>
        <begin position="198"/>
        <end position="214"/>
    </location>
</feature>
<name>A0A067LTB1_BOTB1</name>
<feature type="transmembrane region" description="Helical" evidence="2">
    <location>
        <begin position="877"/>
        <end position="898"/>
    </location>
</feature>
<feature type="compositionally biased region" description="Polar residues" evidence="1">
    <location>
        <begin position="537"/>
        <end position="554"/>
    </location>
</feature>
<accession>A0A067LTB1</accession>
<keyword evidence="2" id="KW-0472">Membrane</keyword>
<feature type="compositionally biased region" description="Pro residues" evidence="1">
    <location>
        <begin position="717"/>
        <end position="731"/>
    </location>
</feature>
<feature type="region of interest" description="Disordered" evidence="1">
    <location>
        <begin position="746"/>
        <end position="769"/>
    </location>
</feature>
<dbReference type="OrthoDB" id="3259498at2759"/>